<dbReference type="AlphaFoldDB" id="A0A941DPN4"/>
<keyword evidence="2" id="KW-1185">Reference proteome</keyword>
<name>A0A941DPN4_9BURK</name>
<dbReference type="RefSeq" id="WP_212689784.1">
    <property type="nucleotide sequence ID" value="NZ_JAGSPN010000452.1"/>
</dbReference>
<comment type="caution">
    <text evidence="1">The sequence shown here is derived from an EMBL/GenBank/DDBJ whole genome shotgun (WGS) entry which is preliminary data.</text>
</comment>
<feature type="non-terminal residue" evidence="1">
    <location>
        <position position="1"/>
    </location>
</feature>
<accession>A0A941DPN4</accession>
<protein>
    <submittedName>
        <fullName evidence="1">Uncharacterized protein</fullName>
    </submittedName>
</protein>
<organism evidence="1 2">
    <name type="scientific">Undibacterium luofuense</name>
    <dbReference type="NCBI Taxonomy" id="2828733"/>
    <lineage>
        <taxon>Bacteria</taxon>
        <taxon>Pseudomonadati</taxon>
        <taxon>Pseudomonadota</taxon>
        <taxon>Betaproteobacteria</taxon>
        <taxon>Burkholderiales</taxon>
        <taxon>Oxalobacteraceae</taxon>
        <taxon>Undibacterium</taxon>
    </lineage>
</organism>
<gene>
    <name evidence="1" type="ORF">KDM89_21200</name>
</gene>
<reference evidence="1" key="1">
    <citation type="submission" date="2021-04" db="EMBL/GenBank/DDBJ databases">
        <title>novel species isolated from subtropical streams in China.</title>
        <authorList>
            <person name="Lu H."/>
        </authorList>
    </citation>
    <scope>NUCLEOTIDE SEQUENCE</scope>
    <source>
        <strain evidence="1">LFS511W</strain>
    </source>
</reference>
<proteinExistence type="predicted"/>
<evidence type="ECO:0000313" key="1">
    <source>
        <dbReference type="EMBL" id="MBR7784653.1"/>
    </source>
</evidence>
<dbReference type="EMBL" id="JAGSPN010000452">
    <property type="protein sequence ID" value="MBR7784653.1"/>
    <property type="molecule type" value="Genomic_DNA"/>
</dbReference>
<dbReference type="Proteomes" id="UP000680067">
    <property type="component" value="Unassembled WGS sequence"/>
</dbReference>
<sequence length="62" mass="7547">QTRIKQQVKKNRHHWRFFRILVGLFFFVCLPSSYRLRLGIAKVKKEKEVDAFHTKLMCVLTR</sequence>
<evidence type="ECO:0000313" key="2">
    <source>
        <dbReference type="Proteomes" id="UP000680067"/>
    </source>
</evidence>